<dbReference type="InterPro" id="IPR043128">
    <property type="entry name" value="Rev_trsase/Diguanyl_cyclase"/>
</dbReference>
<dbReference type="InterPro" id="IPR050469">
    <property type="entry name" value="Diguanylate_Cyclase"/>
</dbReference>
<dbReference type="GO" id="GO:0043709">
    <property type="term" value="P:cell adhesion involved in single-species biofilm formation"/>
    <property type="evidence" value="ECO:0007669"/>
    <property type="project" value="TreeGrafter"/>
</dbReference>
<evidence type="ECO:0000313" key="8">
    <source>
        <dbReference type="Proteomes" id="UP000321901"/>
    </source>
</evidence>
<evidence type="ECO:0000256" key="5">
    <source>
        <dbReference type="ARBA" id="ARBA00023136"/>
    </source>
</evidence>
<dbReference type="GO" id="GO:1902201">
    <property type="term" value="P:negative regulation of bacterial-type flagellum-dependent cell motility"/>
    <property type="evidence" value="ECO:0007669"/>
    <property type="project" value="TreeGrafter"/>
</dbReference>
<keyword evidence="5" id="KW-0472">Membrane</keyword>
<dbReference type="PANTHER" id="PTHR45138:SF9">
    <property type="entry name" value="DIGUANYLATE CYCLASE DGCM-RELATED"/>
    <property type="match status" value="1"/>
</dbReference>
<gene>
    <name evidence="7" type="ORF">SLU01_30700</name>
</gene>
<feature type="domain" description="GGDEF" evidence="6">
    <location>
        <begin position="389"/>
        <end position="519"/>
    </location>
</feature>
<evidence type="ECO:0000313" key="7">
    <source>
        <dbReference type="EMBL" id="GEN84758.1"/>
    </source>
</evidence>
<keyword evidence="3" id="KW-0812">Transmembrane</keyword>
<comment type="subcellular location">
    <subcellularLocation>
        <location evidence="1">Cell membrane</location>
        <topology evidence="1">Multi-pass membrane protein</topology>
    </subcellularLocation>
</comment>
<dbReference type="SUPFAM" id="SSF55073">
    <property type="entry name" value="Nucleotide cyclase"/>
    <property type="match status" value="1"/>
</dbReference>
<evidence type="ECO:0000256" key="2">
    <source>
        <dbReference type="ARBA" id="ARBA00022475"/>
    </source>
</evidence>
<dbReference type="PANTHER" id="PTHR45138">
    <property type="entry name" value="REGULATORY COMPONENTS OF SENSORY TRANSDUCTION SYSTEM"/>
    <property type="match status" value="1"/>
</dbReference>
<accession>A0A511ZBD2</accession>
<dbReference type="GO" id="GO:0052621">
    <property type="term" value="F:diguanylate cyclase activity"/>
    <property type="evidence" value="ECO:0007669"/>
    <property type="project" value="TreeGrafter"/>
</dbReference>
<keyword evidence="2" id="KW-1003">Cell membrane</keyword>
<dbReference type="Pfam" id="PF00990">
    <property type="entry name" value="GGDEF"/>
    <property type="match status" value="1"/>
</dbReference>
<keyword evidence="8" id="KW-1185">Reference proteome</keyword>
<dbReference type="OrthoDB" id="9759607at2"/>
<sequence>MRLSLKYLIALVALLSVILTMTASIISGYRAEQQSLIESTLETNQAYAEKMAITTDGFLSSTLQSLKISGKYLSSYMSSEYVDDYLIPEADRMREQTNTFNSVSIVDKEGQILATSPQTLDLMGKELDSIGGKQALKKREPYISQPYVGLTNRLIIFISSPIVDENGRYLGLIGGTIYLKEDNILQEVLGEHFYENGSYVYVVDQSGRIIYHQNHDRVNDIVLENPVVKQIQLGKSGAMEVVNTEGIEMLAGYSPIPLTNWGVVTQRSKKESLAPSITMIKEMAKMTVPFIIISLLVILYIAHQIANPLTKLASYAESSTENNQEEKINKVRAWYYEAIQLKKALNYSLNFFQDRVNFFIHQSTIDPLTKLKNRRAMDAYLKEWTEQETPYAVLIFDIDKFKRINDTYGHSVGDEVLKYLAESMHYVTRKDDVCCRFGGEEFVILLPETDQKAAFQIAERLRKKLESTVSPCGEVVTISIGIATCPQDGTHPAELLELADQCLYEAKRTGRNRTVECATLMK</sequence>
<dbReference type="SUPFAM" id="SSF103190">
    <property type="entry name" value="Sensory domain-like"/>
    <property type="match status" value="2"/>
</dbReference>
<name>A0A511ZBD2_9BACL</name>
<reference evidence="7 8" key="1">
    <citation type="submission" date="2019-07" db="EMBL/GenBank/DDBJ databases">
        <title>Whole genome shotgun sequence of Sporosarcina luteola NBRC 105378.</title>
        <authorList>
            <person name="Hosoyama A."/>
            <person name="Uohara A."/>
            <person name="Ohji S."/>
            <person name="Ichikawa N."/>
        </authorList>
    </citation>
    <scope>NUCLEOTIDE SEQUENCE [LARGE SCALE GENOMIC DNA]</scope>
    <source>
        <strain evidence="7 8">NBRC 105378</strain>
    </source>
</reference>
<dbReference type="SMART" id="SM00267">
    <property type="entry name" value="GGDEF"/>
    <property type="match status" value="1"/>
</dbReference>
<dbReference type="NCBIfam" id="TIGR00254">
    <property type="entry name" value="GGDEF"/>
    <property type="match status" value="1"/>
</dbReference>
<dbReference type="InterPro" id="IPR033479">
    <property type="entry name" value="dCache_1"/>
</dbReference>
<dbReference type="Gene3D" id="3.30.450.20">
    <property type="entry name" value="PAS domain"/>
    <property type="match status" value="1"/>
</dbReference>
<dbReference type="GO" id="GO:0005886">
    <property type="term" value="C:plasma membrane"/>
    <property type="evidence" value="ECO:0007669"/>
    <property type="project" value="UniProtKB-SubCell"/>
</dbReference>
<dbReference type="PROSITE" id="PS50887">
    <property type="entry name" value="GGDEF"/>
    <property type="match status" value="1"/>
</dbReference>
<keyword evidence="4" id="KW-1133">Transmembrane helix</keyword>
<dbReference type="FunFam" id="3.30.70.270:FF:000001">
    <property type="entry name" value="Diguanylate cyclase domain protein"/>
    <property type="match status" value="1"/>
</dbReference>
<organism evidence="7 8">
    <name type="scientific">Sporosarcina luteola</name>
    <dbReference type="NCBI Taxonomy" id="582850"/>
    <lineage>
        <taxon>Bacteria</taxon>
        <taxon>Bacillati</taxon>
        <taxon>Bacillota</taxon>
        <taxon>Bacilli</taxon>
        <taxon>Bacillales</taxon>
        <taxon>Caryophanaceae</taxon>
        <taxon>Sporosarcina</taxon>
    </lineage>
</organism>
<dbReference type="Proteomes" id="UP000321901">
    <property type="component" value="Unassembled WGS sequence"/>
</dbReference>
<comment type="caution">
    <text evidence="7">The sequence shown here is derived from an EMBL/GenBank/DDBJ whole genome shotgun (WGS) entry which is preliminary data.</text>
</comment>
<evidence type="ECO:0000259" key="6">
    <source>
        <dbReference type="PROSITE" id="PS50887"/>
    </source>
</evidence>
<dbReference type="Gene3D" id="3.30.70.270">
    <property type="match status" value="1"/>
</dbReference>
<evidence type="ECO:0000256" key="3">
    <source>
        <dbReference type="ARBA" id="ARBA00022692"/>
    </source>
</evidence>
<dbReference type="InterPro" id="IPR000160">
    <property type="entry name" value="GGDEF_dom"/>
</dbReference>
<dbReference type="CDD" id="cd01949">
    <property type="entry name" value="GGDEF"/>
    <property type="match status" value="1"/>
</dbReference>
<dbReference type="RefSeq" id="WP_147059901.1">
    <property type="nucleotide sequence ID" value="NZ_BJYL01000046.1"/>
</dbReference>
<evidence type="ECO:0000256" key="1">
    <source>
        <dbReference type="ARBA" id="ARBA00004651"/>
    </source>
</evidence>
<dbReference type="InterPro" id="IPR029787">
    <property type="entry name" value="Nucleotide_cyclase"/>
</dbReference>
<dbReference type="AlphaFoldDB" id="A0A511ZBD2"/>
<dbReference type="InterPro" id="IPR029151">
    <property type="entry name" value="Sensor-like_sf"/>
</dbReference>
<evidence type="ECO:0000256" key="4">
    <source>
        <dbReference type="ARBA" id="ARBA00022989"/>
    </source>
</evidence>
<proteinExistence type="predicted"/>
<dbReference type="EMBL" id="BJYL01000046">
    <property type="protein sequence ID" value="GEN84758.1"/>
    <property type="molecule type" value="Genomic_DNA"/>
</dbReference>
<dbReference type="CDD" id="cd12912">
    <property type="entry name" value="PDC2_MCP_like"/>
    <property type="match status" value="1"/>
</dbReference>
<protein>
    <submittedName>
        <fullName evidence="7">Cell signaling regulator</fullName>
    </submittedName>
</protein>
<dbReference type="Pfam" id="PF02743">
    <property type="entry name" value="dCache_1"/>
    <property type="match status" value="1"/>
</dbReference>
<dbReference type="CDD" id="cd18773">
    <property type="entry name" value="PDC1_HK_sensor"/>
    <property type="match status" value="1"/>
</dbReference>